<accession>A0A7L9EI18</accession>
<evidence type="ECO:0000256" key="4">
    <source>
        <dbReference type="ARBA" id="ARBA00023172"/>
    </source>
</evidence>
<dbReference type="Gene3D" id="1.10.150.130">
    <property type="match status" value="1"/>
</dbReference>
<keyword evidence="8" id="KW-0614">Plasmid</keyword>
<dbReference type="AlphaFoldDB" id="A0A7L9EI18"/>
<geneLocation type="plasmid" evidence="8">
    <name>pPUV-9</name>
</geneLocation>
<geneLocation type="plasmid" evidence="6">
    <name>pPUV-2</name>
</geneLocation>
<keyword evidence="4" id="KW-0233">DNA recombination</keyword>
<evidence type="ECO:0000256" key="2">
    <source>
        <dbReference type="ARBA" id="ARBA00022908"/>
    </source>
</evidence>
<dbReference type="Pfam" id="PF00589">
    <property type="entry name" value="Phage_integrase"/>
    <property type="match status" value="1"/>
</dbReference>
<dbReference type="GO" id="GO:0003677">
    <property type="term" value="F:DNA binding"/>
    <property type="evidence" value="ECO:0007669"/>
    <property type="project" value="UniProtKB-KW"/>
</dbReference>
<name>A0A7L9EI18_PSEAI</name>
<reference evidence="8" key="1">
    <citation type="journal article" date="2021" name="Antimicrob. Agents Chemother.">
        <title>Epidemic territorial spread of IncP-2-type VIM-2 carbapenemase-encoding megaplasmids in nosocomial Pseudomonas aeruginosa populations.</title>
        <authorList>
            <person name="Urbanowicz P."/>
            <person name="Bitar I."/>
            <person name="Izdebski R."/>
            <person name="Baraniak A."/>
            <person name="Literacka E."/>
            <person name="Hrabak J."/>
            <person name="Gniadkowski M."/>
        </authorList>
    </citation>
    <scope>NUCLEOTIDE SEQUENCE</scope>
    <source>
        <strain evidence="6">NMI259/06</strain>
        <strain evidence="8">NMI3364/08</strain>
        <strain evidence="7">NMI981/06</strain>
        <plasmid evidence="6">pPUV-2</plasmid>
        <plasmid evidence="7">pPUV-3</plasmid>
        <plasmid evidence="8">pPUV-9</plasmid>
    </source>
</reference>
<dbReference type="SUPFAM" id="SSF56349">
    <property type="entry name" value="DNA breaking-rejoining enzymes"/>
    <property type="match status" value="1"/>
</dbReference>
<evidence type="ECO:0000313" key="8">
    <source>
        <dbReference type="EMBL" id="QOJ66781.1"/>
    </source>
</evidence>
<dbReference type="PANTHER" id="PTHR30349">
    <property type="entry name" value="PHAGE INTEGRASE-RELATED"/>
    <property type="match status" value="1"/>
</dbReference>
<dbReference type="EMBL" id="MT732187">
    <property type="protein sequence ID" value="QOJ66781.1"/>
    <property type="molecule type" value="Genomic_DNA"/>
</dbReference>
<dbReference type="PANTHER" id="PTHR30349:SF81">
    <property type="entry name" value="TYROSINE RECOMBINASE XERC"/>
    <property type="match status" value="1"/>
</dbReference>
<sequence length="335" mass="38022">MAAETYPTSLLACVPFYIEDCLARGQSDATANSKTAMLQMFGHWSEQQGISEVTQVDLALLESYRKYLHRYRKRLDSAPLELSTQRMRLMAVTGLLKRLHYYGIVLSDDYSKFPLPKVHRKIPKQIPDEDEIDPILHQTLTKGRMGLRDRAILEVYYATAIRRAELAVLDIRDVDFKHKLVTVRKGKGGQDRRVPIAQRALDWVEKYLNELRGRLATMASGEALFLGETGKRIQKSKLTALVGGYIRRSGIGKSGSCHALRHATATHMLRHGADIRYVQEMLGHQCIESTQIYTHVTVTDLQGVYGRTHPAAQESGRRKTLRRARVTRKIVPRGD</sequence>
<dbReference type="PROSITE" id="PS51898">
    <property type="entry name" value="TYR_RECOMBINASE"/>
    <property type="match status" value="1"/>
</dbReference>
<dbReference type="InterPro" id="IPR011010">
    <property type="entry name" value="DNA_brk_join_enz"/>
</dbReference>
<proteinExistence type="predicted"/>
<dbReference type="EMBL" id="MT732180">
    <property type="protein sequence ID" value="QOJ62949.1"/>
    <property type="molecule type" value="Genomic_DNA"/>
</dbReference>
<dbReference type="GO" id="GO:0007059">
    <property type="term" value="P:chromosome segregation"/>
    <property type="evidence" value="ECO:0007669"/>
    <property type="project" value="UniProtKB-KW"/>
</dbReference>
<dbReference type="InterPro" id="IPR010998">
    <property type="entry name" value="Integrase_recombinase_N"/>
</dbReference>
<dbReference type="RefSeq" id="WP_193826306.1">
    <property type="nucleotide sequence ID" value="NZ_MT732180.1"/>
</dbReference>
<protein>
    <submittedName>
        <fullName evidence="8">Putative PIN-like toxin</fullName>
    </submittedName>
</protein>
<evidence type="ECO:0000313" key="7">
    <source>
        <dbReference type="EMBL" id="QOJ63502.1"/>
    </source>
</evidence>
<keyword evidence="1" id="KW-0159">Chromosome partition</keyword>
<evidence type="ECO:0000256" key="1">
    <source>
        <dbReference type="ARBA" id="ARBA00022829"/>
    </source>
</evidence>
<evidence type="ECO:0000259" key="5">
    <source>
        <dbReference type="PROSITE" id="PS51898"/>
    </source>
</evidence>
<dbReference type="InterPro" id="IPR002104">
    <property type="entry name" value="Integrase_catalytic"/>
</dbReference>
<organism evidence="8">
    <name type="scientific">Pseudomonas aeruginosa</name>
    <dbReference type="NCBI Taxonomy" id="287"/>
    <lineage>
        <taxon>Bacteria</taxon>
        <taxon>Pseudomonadati</taxon>
        <taxon>Pseudomonadota</taxon>
        <taxon>Gammaproteobacteria</taxon>
        <taxon>Pseudomonadales</taxon>
        <taxon>Pseudomonadaceae</taxon>
        <taxon>Pseudomonas</taxon>
    </lineage>
</organism>
<dbReference type="InterPro" id="IPR050090">
    <property type="entry name" value="Tyrosine_recombinase_XerCD"/>
</dbReference>
<dbReference type="GO" id="GO:0015074">
    <property type="term" value="P:DNA integration"/>
    <property type="evidence" value="ECO:0007669"/>
    <property type="project" value="UniProtKB-KW"/>
</dbReference>
<evidence type="ECO:0000313" key="6">
    <source>
        <dbReference type="EMBL" id="QOJ62949.1"/>
    </source>
</evidence>
<keyword evidence="2" id="KW-0229">DNA integration</keyword>
<dbReference type="Gene3D" id="1.10.443.10">
    <property type="entry name" value="Intergrase catalytic core"/>
    <property type="match status" value="1"/>
</dbReference>
<keyword evidence="3" id="KW-0238">DNA-binding</keyword>
<dbReference type="EMBL" id="MT732181">
    <property type="protein sequence ID" value="QOJ63502.1"/>
    <property type="molecule type" value="Genomic_DNA"/>
</dbReference>
<geneLocation type="plasmid" evidence="7">
    <name>pPUV-3</name>
</geneLocation>
<evidence type="ECO:0000256" key="3">
    <source>
        <dbReference type="ARBA" id="ARBA00023125"/>
    </source>
</evidence>
<feature type="domain" description="Tyr recombinase" evidence="5">
    <location>
        <begin position="121"/>
        <end position="306"/>
    </location>
</feature>
<dbReference type="InterPro" id="IPR013762">
    <property type="entry name" value="Integrase-like_cat_sf"/>
</dbReference>
<dbReference type="GO" id="GO:0006310">
    <property type="term" value="P:DNA recombination"/>
    <property type="evidence" value="ECO:0007669"/>
    <property type="project" value="UniProtKB-KW"/>
</dbReference>